<evidence type="ECO:0000313" key="1">
    <source>
        <dbReference type="EMBL" id="QHT80709.1"/>
    </source>
</evidence>
<proteinExistence type="predicted"/>
<sequence length="212" mass="25192">MLSQRFLTYVQQTSNLCIHQLGEQLLSPTLIFPNVRTVTLTQCTSKGISRILTPLIFPNLKAVHYLSANPGQLDIYKRFPSVQWLFPNGQYLFYKCMMEEGIGRIENRLIRTYIHHYRKTEGRIQINVPWYGVQYGHIYRAHLHHYLQNQHRIITTEYDIDDAPSSVVNPFEHYTHFECGDVSVSLHEFMQQKMEREFFDALMEEDKKWLSY</sequence>
<organism evidence="1">
    <name type="scientific">viral metagenome</name>
    <dbReference type="NCBI Taxonomy" id="1070528"/>
    <lineage>
        <taxon>unclassified sequences</taxon>
        <taxon>metagenomes</taxon>
        <taxon>organismal metagenomes</taxon>
    </lineage>
</organism>
<dbReference type="AlphaFoldDB" id="A0A6C0HJP0"/>
<reference evidence="1" key="1">
    <citation type="journal article" date="2020" name="Nature">
        <title>Giant virus diversity and host interactions through global metagenomics.</title>
        <authorList>
            <person name="Schulz F."/>
            <person name="Roux S."/>
            <person name="Paez-Espino D."/>
            <person name="Jungbluth S."/>
            <person name="Walsh D.A."/>
            <person name="Denef V.J."/>
            <person name="McMahon K.D."/>
            <person name="Konstantinidis K.T."/>
            <person name="Eloe-Fadrosh E.A."/>
            <person name="Kyrpides N.C."/>
            <person name="Woyke T."/>
        </authorList>
    </citation>
    <scope>NUCLEOTIDE SEQUENCE</scope>
    <source>
        <strain evidence="1">GVMAG-M-3300023184-121</strain>
    </source>
</reference>
<dbReference type="EMBL" id="MN739974">
    <property type="protein sequence ID" value="QHT80709.1"/>
    <property type="molecule type" value="Genomic_DNA"/>
</dbReference>
<name>A0A6C0HJP0_9ZZZZ</name>
<accession>A0A6C0HJP0</accession>
<protein>
    <submittedName>
        <fullName evidence="1">Uncharacterized protein</fullName>
    </submittedName>
</protein>